<dbReference type="EMBL" id="MU005621">
    <property type="protein sequence ID" value="KAF2677590.1"/>
    <property type="molecule type" value="Genomic_DNA"/>
</dbReference>
<reference evidence="1" key="1">
    <citation type="journal article" date="2020" name="Stud. Mycol.">
        <title>101 Dothideomycetes genomes: a test case for predicting lifestyles and emergence of pathogens.</title>
        <authorList>
            <person name="Haridas S."/>
            <person name="Albert R."/>
            <person name="Binder M."/>
            <person name="Bloem J."/>
            <person name="Labutti K."/>
            <person name="Salamov A."/>
            <person name="Andreopoulos B."/>
            <person name="Baker S."/>
            <person name="Barry K."/>
            <person name="Bills G."/>
            <person name="Bluhm B."/>
            <person name="Cannon C."/>
            <person name="Castanera R."/>
            <person name="Culley D."/>
            <person name="Daum C."/>
            <person name="Ezra D."/>
            <person name="Gonzalez J."/>
            <person name="Henrissat B."/>
            <person name="Kuo A."/>
            <person name="Liang C."/>
            <person name="Lipzen A."/>
            <person name="Lutzoni F."/>
            <person name="Magnuson J."/>
            <person name="Mondo S."/>
            <person name="Nolan M."/>
            <person name="Ohm R."/>
            <person name="Pangilinan J."/>
            <person name="Park H.-J."/>
            <person name="Ramirez L."/>
            <person name="Alfaro M."/>
            <person name="Sun H."/>
            <person name="Tritt A."/>
            <person name="Yoshinaga Y."/>
            <person name="Zwiers L.-H."/>
            <person name="Turgeon B."/>
            <person name="Goodwin S."/>
            <person name="Spatafora J."/>
            <person name="Crous P."/>
            <person name="Grigoriev I."/>
        </authorList>
    </citation>
    <scope>NUCLEOTIDE SEQUENCE</scope>
    <source>
        <strain evidence="1">CBS 122367</strain>
    </source>
</reference>
<evidence type="ECO:0000313" key="1">
    <source>
        <dbReference type="EMBL" id="KAF2677590.1"/>
    </source>
</evidence>
<dbReference type="Proteomes" id="UP000799291">
    <property type="component" value="Unassembled WGS sequence"/>
</dbReference>
<sequence>MSSGSLESELLYAIQQYRIHYPLLADNKGCRGEKGSRPTNDATQREAKLVVNSTVSNERVLRKWSRRWKHGEGRRAVARGPARTDAGGRRRWEGIERQGHLKHAAYQIGAPAKVKRTAAAGPTRSTRAAEQPCLRLDPLLRCCRSWNLWVRG</sequence>
<name>A0A6G1IHS3_9PLEO</name>
<dbReference type="AlphaFoldDB" id="A0A6G1IHS3"/>
<keyword evidence="2" id="KW-1185">Reference proteome</keyword>
<proteinExistence type="predicted"/>
<accession>A0A6G1IHS3</accession>
<protein>
    <submittedName>
        <fullName evidence="1">Uncharacterized protein</fullName>
    </submittedName>
</protein>
<evidence type="ECO:0000313" key="2">
    <source>
        <dbReference type="Proteomes" id="UP000799291"/>
    </source>
</evidence>
<organism evidence="1 2">
    <name type="scientific">Lentithecium fluviatile CBS 122367</name>
    <dbReference type="NCBI Taxonomy" id="1168545"/>
    <lineage>
        <taxon>Eukaryota</taxon>
        <taxon>Fungi</taxon>
        <taxon>Dikarya</taxon>
        <taxon>Ascomycota</taxon>
        <taxon>Pezizomycotina</taxon>
        <taxon>Dothideomycetes</taxon>
        <taxon>Pleosporomycetidae</taxon>
        <taxon>Pleosporales</taxon>
        <taxon>Massarineae</taxon>
        <taxon>Lentitheciaceae</taxon>
        <taxon>Lentithecium</taxon>
    </lineage>
</organism>
<gene>
    <name evidence="1" type="ORF">K458DRAFT_159485</name>
</gene>